<dbReference type="PANTHER" id="PTHR12110:SF48">
    <property type="entry name" value="BLL3656 PROTEIN"/>
    <property type="match status" value="1"/>
</dbReference>
<organism evidence="3 4">
    <name type="scientific">Sutterella massiliensis</name>
    <dbReference type="NCBI Taxonomy" id="1816689"/>
    <lineage>
        <taxon>Bacteria</taxon>
        <taxon>Pseudomonadati</taxon>
        <taxon>Pseudomonadota</taxon>
        <taxon>Betaproteobacteria</taxon>
        <taxon>Burkholderiales</taxon>
        <taxon>Sutterellaceae</taxon>
        <taxon>Sutterella</taxon>
    </lineage>
</organism>
<feature type="signal peptide" evidence="1">
    <location>
        <begin position="1"/>
        <end position="30"/>
    </location>
</feature>
<evidence type="ECO:0000313" key="4">
    <source>
        <dbReference type="Proteomes" id="UP000715095"/>
    </source>
</evidence>
<feature type="domain" description="Xylose isomerase-like TIM barrel" evidence="2">
    <location>
        <begin position="70"/>
        <end position="289"/>
    </location>
</feature>
<proteinExistence type="predicted"/>
<keyword evidence="1" id="KW-0732">Signal</keyword>
<dbReference type="PANTHER" id="PTHR12110">
    <property type="entry name" value="HYDROXYPYRUVATE ISOMERASE"/>
    <property type="match status" value="1"/>
</dbReference>
<dbReference type="Proteomes" id="UP000715095">
    <property type="component" value="Unassembled WGS sequence"/>
</dbReference>
<gene>
    <name evidence="3" type="ORF">H6A60_05260</name>
</gene>
<sequence length="317" mass="34306">MFTRRSFLRNAAAAGLAAGSMGAFSGSAHAAVAPKALKDVKFEPLKLPRPISLAALTVLDVSPANQVLCAAKAGYSHVGIRLVPATPTETQWDMIGDTPMVREVEANLKATGVKVLDVEILRVKPDTRAINWKPFFETGARLGATDVLVAANDPNYERFLDNFAELCEIAHPYGLSLSIEPMPWCDISTVKQAGDAMKRVNRPNAGVLVDPIHFYRADNDYADIDALPKGSLKYCQMCDLTADKPKDMDGILYQARNFRLSPGTGAGDLTTLLKHLPGLPISIEACNAELALAMSPVERARMYLEDMVAVLNKAGEH</sequence>
<accession>A0ABS2DRD2</accession>
<dbReference type="RefSeq" id="WP_205102360.1">
    <property type="nucleotide sequence ID" value="NZ_JACJJC010000006.1"/>
</dbReference>
<evidence type="ECO:0000259" key="2">
    <source>
        <dbReference type="Pfam" id="PF01261"/>
    </source>
</evidence>
<comment type="caution">
    <text evidence="3">The sequence shown here is derived from an EMBL/GenBank/DDBJ whole genome shotgun (WGS) entry which is preliminary data.</text>
</comment>
<dbReference type="InterPro" id="IPR050312">
    <property type="entry name" value="IolE/XylAMocC-like"/>
</dbReference>
<dbReference type="InterPro" id="IPR013022">
    <property type="entry name" value="Xyl_isomerase-like_TIM-brl"/>
</dbReference>
<dbReference type="GO" id="GO:0016853">
    <property type="term" value="F:isomerase activity"/>
    <property type="evidence" value="ECO:0007669"/>
    <property type="project" value="UniProtKB-KW"/>
</dbReference>
<reference evidence="3 4" key="1">
    <citation type="journal article" date="2021" name="Sci. Rep.">
        <title>The distribution of antibiotic resistance genes in chicken gut microbiota commensals.</title>
        <authorList>
            <person name="Juricova H."/>
            <person name="Matiasovicova J."/>
            <person name="Kubasova T."/>
            <person name="Cejkova D."/>
            <person name="Rychlik I."/>
        </authorList>
    </citation>
    <scope>NUCLEOTIDE SEQUENCE [LARGE SCALE GENOMIC DNA]</scope>
    <source>
        <strain evidence="3 4">An829</strain>
    </source>
</reference>
<dbReference type="PROSITE" id="PS51318">
    <property type="entry name" value="TAT"/>
    <property type="match status" value="1"/>
</dbReference>
<dbReference type="EMBL" id="JACJJC010000006">
    <property type="protein sequence ID" value="MBM6703892.1"/>
    <property type="molecule type" value="Genomic_DNA"/>
</dbReference>
<name>A0ABS2DRD2_9BURK</name>
<dbReference type="InterPro" id="IPR036237">
    <property type="entry name" value="Xyl_isomerase-like_sf"/>
</dbReference>
<dbReference type="SUPFAM" id="SSF51658">
    <property type="entry name" value="Xylose isomerase-like"/>
    <property type="match status" value="1"/>
</dbReference>
<keyword evidence="4" id="KW-1185">Reference proteome</keyword>
<evidence type="ECO:0000313" key="3">
    <source>
        <dbReference type="EMBL" id="MBM6703892.1"/>
    </source>
</evidence>
<protein>
    <submittedName>
        <fullName evidence="3">Sugar phosphate isomerase/epimerase</fullName>
    </submittedName>
</protein>
<feature type="chain" id="PRO_5046424624" evidence="1">
    <location>
        <begin position="31"/>
        <end position="317"/>
    </location>
</feature>
<dbReference type="Gene3D" id="3.20.20.150">
    <property type="entry name" value="Divalent-metal-dependent TIM barrel enzymes"/>
    <property type="match status" value="1"/>
</dbReference>
<dbReference type="InterPro" id="IPR006311">
    <property type="entry name" value="TAT_signal"/>
</dbReference>
<evidence type="ECO:0000256" key="1">
    <source>
        <dbReference type="SAM" id="SignalP"/>
    </source>
</evidence>
<dbReference type="Pfam" id="PF01261">
    <property type="entry name" value="AP_endonuc_2"/>
    <property type="match status" value="1"/>
</dbReference>
<keyword evidence="3" id="KW-0413">Isomerase</keyword>